<dbReference type="RefSeq" id="WP_377428928.1">
    <property type="nucleotide sequence ID" value="NZ_JBHSPR010000037.1"/>
</dbReference>
<protein>
    <submittedName>
        <fullName evidence="3">Uncharacterized protein</fullName>
    </submittedName>
</protein>
<evidence type="ECO:0000256" key="2">
    <source>
        <dbReference type="SAM" id="Phobius"/>
    </source>
</evidence>
<comment type="caution">
    <text evidence="3">The sequence shown here is derived from an EMBL/GenBank/DDBJ whole genome shotgun (WGS) entry which is preliminary data.</text>
</comment>
<gene>
    <name evidence="3" type="ORF">ACFP2T_33635</name>
</gene>
<evidence type="ECO:0000313" key="4">
    <source>
        <dbReference type="Proteomes" id="UP001596203"/>
    </source>
</evidence>
<feature type="transmembrane region" description="Helical" evidence="2">
    <location>
        <begin position="49"/>
        <end position="68"/>
    </location>
</feature>
<sequence>MTGLRVKRADVVWRLLVAVDVVVVTVFAVTAAIEPYHILEDEGIEIHNFQGLLPTMIVVALRWMVLVAERRLLAVAQGRLVFAGRVASLVGFYYLAQWMFHDAHRRWYEVVLGGTLGYALVGVAGLGLAALVYHLPRLWSVRSTRRPRTDDGSTSDVATTRESPPAGAQRGELTRASLFDLVGVFLGVTGLLMSVTDMSRLGIAVLVGVLAVGGIALFHRGRG</sequence>
<evidence type="ECO:0000256" key="1">
    <source>
        <dbReference type="SAM" id="MobiDB-lite"/>
    </source>
</evidence>
<feature type="transmembrane region" description="Helical" evidence="2">
    <location>
        <begin position="12"/>
        <end position="33"/>
    </location>
</feature>
<accession>A0ABW1KJV0</accession>
<keyword evidence="2" id="KW-0812">Transmembrane</keyword>
<feature type="transmembrane region" description="Helical" evidence="2">
    <location>
        <begin position="80"/>
        <end position="96"/>
    </location>
</feature>
<feature type="compositionally biased region" description="Polar residues" evidence="1">
    <location>
        <begin position="152"/>
        <end position="162"/>
    </location>
</feature>
<feature type="region of interest" description="Disordered" evidence="1">
    <location>
        <begin position="144"/>
        <end position="169"/>
    </location>
</feature>
<keyword evidence="2" id="KW-1133">Transmembrane helix</keyword>
<dbReference type="EMBL" id="JBHSPR010000037">
    <property type="protein sequence ID" value="MFC6021103.1"/>
    <property type="molecule type" value="Genomic_DNA"/>
</dbReference>
<dbReference type="Proteomes" id="UP001596203">
    <property type="component" value="Unassembled WGS sequence"/>
</dbReference>
<organism evidence="3 4">
    <name type="scientific">Plantactinospora solaniradicis</name>
    <dbReference type="NCBI Taxonomy" id="1723736"/>
    <lineage>
        <taxon>Bacteria</taxon>
        <taxon>Bacillati</taxon>
        <taxon>Actinomycetota</taxon>
        <taxon>Actinomycetes</taxon>
        <taxon>Micromonosporales</taxon>
        <taxon>Micromonosporaceae</taxon>
        <taxon>Plantactinospora</taxon>
    </lineage>
</organism>
<reference evidence="4" key="1">
    <citation type="journal article" date="2019" name="Int. J. Syst. Evol. Microbiol.">
        <title>The Global Catalogue of Microorganisms (GCM) 10K type strain sequencing project: providing services to taxonomists for standard genome sequencing and annotation.</title>
        <authorList>
            <consortium name="The Broad Institute Genomics Platform"/>
            <consortium name="The Broad Institute Genome Sequencing Center for Infectious Disease"/>
            <person name="Wu L."/>
            <person name="Ma J."/>
        </authorList>
    </citation>
    <scope>NUCLEOTIDE SEQUENCE [LARGE SCALE GENOMIC DNA]</scope>
    <source>
        <strain evidence="4">ZS-35-S2</strain>
    </source>
</reference>
<name>A0ABW1KJV0_9ACTN</name>
<proteinExistence type="predicted"/>
<feature type="transmembrane region" description="Helical" evidence="2">
    <location>
        <begin position="201"/>
        <end position="218"/>
    </location>
</feature>
<keyword evidence="2" id="KW-0472">Membrane</keyword>
<keyword evidence="4" id="KW-1185">Reference proteome</keyword>
<evidence type="ECO:0000313" key="3">
    <source>
        <dbReference type="EMBL" id="MFC6021103.1"/>
    </source>
</evidence>
<feature type="transmembrane region" description="Helical" evidence="2">
    <location>
        <begin position="178"/>
        <end position="195"/>
    </location>
</feature>
<feature type="transmembrane region" description="Helical" evidence="2">
    <location>
        <begin position="116"/>
        <end position="136"/>
    </location>
</feature>